<organism evidence="3 4">
    <name type="scientific">Amycolatopsis sulphurea</name>
    <dbReference type="NCBI Taxonomy" id="76022"/>
    <lineage>
        <taxon>Bacteria</taxon>
        <taxon>Bacillati</taxon>
        <taxon>Actinomycetota</taxon>
        <taxon>Actinomycetes</taxon>
        <taxon>Pseudonocardiales</taxon>
        <taxon>Pseudonocardiaceae</taxon>
        <taxon>Amycolatopsis</taxon>
    </lineage>
</organism>
<evidence type="ECO:0000259" key="2">
    <source>
        <dbReference type="Pfam" id="PF09084"/>
    </source>
</evidence>
<dbReference type="AlphaFoldDB" id="A0A2A9FFE6"/>
<dbReference type="PROSITE" id="PS51257">
    <property type="entry name" value="PROKAR_LIPOPROTEIN"/>
    <property type="match status" value="1"/>
</dbReference>
<feature type="domain" description="SsuA/THI5-like" evidence="2">
    <location>
        <begin position="48"/>
        <end position="259"/>
    </location>
</feature>
<evidence type="ECO:0000313" key="4">
    <source>
        <dbReference type="Proteomes" id="UP000243542"/>
    </source>
</evidence>
<reference evidence="3 4" key="1">
    <citation type="submission" date="2017-10" db="EMBL/GenBank/DDBJ databases">
        <title>Sequencing the genomes of 1000 actinobacteria strains.</title>
        <authorList>
            <person name="Klenk H.-P."/>
        </authorList>
    </citation>
    <scope>NUCLEOTIDE SEQUENCE [LARGE SCALE GENOMIC DNA]</scope>
    <source>
        <strain evidence="3 4">DSM 46092</strain>
    </source>
</reference>
<proteinExistence type="predicted"/>
<keyword evidence="4" id="KW-1185">Reference proteome</keyword>
<dbReference type="GO" id="GO:0009228">
    <property type="term" value="P:thiamine biosynthetic process"/>
    <property type="evidence" value="ECO:0007669"/>
    <property type="project" value="InterPro"/>
</dbReference>
<dbReference type="RefSeq" id="WP_245915114.1">
    <property type="nucleotide sequence ID" value="NZ_JBIAKZ010000020.1"/>
</dbReference>
<feature type="signal peptide" evidence="1">
    <location>
        <begin position="1"/>
        <end position="20"/>
    </location>
</feature>
<dbReference type="InterPro" id="IPR027939">
    <property type="entry name" value="NMT1/THI5"/>
</dbReference>
<gene>
    <name evidence="3" type="ORF">ATK36_5078</name>
</gene>
<dbReference type="Gene3D" id="3.40.190.10">
    <property type="entry name" value="Periplasmic binding protein-like II"/>
    <property type="match status" value="2"/>
</dbReference>
<comment type="caution">
    <text evidence="3">The sequence shown here is derived from an EMBL/GenBank/DDBJ whole genome shotgun (WGS) entry which is preliminary data.</text>
</comment>
<name>A0A2A9FFE6_9PSEU</name>
<dbReference type="InterPro" id="IPR015168">
    <property type="entry name" value="SsuA/THI5"/>
</dbReference>
<dbReference type="PANTHER" id="PTHR31528:SF15">
    <property type="entry name" value="RIBOFLAVIN-BINDING PROTEIN RIBY"/>
    <property type="match status" value="1"/>
</dbReference>
<accession>A0A2A9FFE6</accession>
<dbReference type="EMBL" id="PDJK01000002">
    <property type="protein sequence ID" value="PFG49888.1"/>
    <property type="molecule type" value="Genomic_DNA"/>
</dbReference>
<protein>
    <submittedName>
        <fullName evidence="3">NitT/TauT family transport system substrate-binding protein</fullName>
    </submittedName>
</protein>
<dbReference type="SUPFAM" id="SSF53850">
    <property type="entry name" value="Periplasmic binding protein-like II"/>
    <property type="match status" value="1"/>
</dbReference>
<sequence>MRIRNSAPRTRRWTAVAAMAALLATLAGCGSSDGRDSMTLMLDVGYLPKHALFVSAVERGFFAAEGIDLTVMPGSGSTNTVTSVETGKVDVGWADFGATVTSQGRGAKVKQVDLLQARSAYAVVALAGSGISTWKDLPGKTVATEGAGAMTAMWPLAMNKLGLKPGEVNVVHASSASKIPGLLARQWDANLALYVSDGPAIDALGKQAVVLKWSDLGIDLYGNGIIASDDKLKTDPDQIKRFNRAMQKGYLWACAHPLDAAHDFQKEVSGFEDRTVTLAIGQQCALNWGSGPGADKFGVMDDAGVRKVLDVARRYLGMNAKAKLTPADVYRNDYLEPLPRNEKIQAP</sequence>
<keyword evidence="1" id="KW-0732">Signal</keyword>
<feature type="chain" id="PRO_5012721603" evidence="1">
    <location>
        <begin position="21"/>
        <end position="347"/>
    </location>
</feature>
<evidence type="ECO:0000256" key="1">
    <source>
        <dbReference type="SAM" id="SignalP"/>
    </source>
</evidence>
<evidence type="ECO:0000313" key="3">
    <source>
        <dbReference type="EMBL" id="PFG49888.1"/>
    </source>
</evidence>
<dbReference type="Proteomes" id="UP000243542">
    <property type="component" value="Unassembled WGS sequence"/>
</dbReference>
<dbReference type="PANTHER" id="PTHR31528">
    <property type="entry name" value="4-AMINO-5-HYDROXYMETHYL-2-METHYLPYRIMIDINE PHOSPHATE SYNTHASE THI11-RELATED"/>
    <property type="match status" value="1"/>
</dbReference>
<dbReference type="Pfam" id="PF09084">
    <property type="entry name" value="NMT1"/>
    <property type="match status" value="1"/>
</dbReference>